<gene>
    <name evidence="1" type="ORF">ANN_27729</name>
</gene>
<organism evidence="1 2">
    <name type="scientific">Periplaneta americana</name>
    <name type="common">American cockroach</name>
    <name type="synonym">Blatta americana</name>
    <dbReference type="NCBI Taxonomy" id="6978"/>
    <lineage>
        <taxon>Eukaryota</taxon>
        <taxon>Metazoa</taxon>
        <taxon>Ecdysozoa</taxon>
        <taxon>Arthropoda</taxon>
        <taxon>Hexapoda</taxon>
        <taxon>Insecta</taxon>
        <taxon>Pterygota</taxon>
        <taxon>Neoptera</taxon>
        <taxon>Polyneoptera</taxon>
        <taxon>Dictyoptera</taxon>
        <taxon>Blattodea</taxon>
        <taxon>Blattoidea</taxon>
        <taxon>Blattidae</taxon>
        <taxon>Blattinae</taxon>
        <taxon>Periplaneta</taxon>
    </lineage>
</organism>
<reference evidence="1 2" key="1">
    <citation type="journal article" date="2022" name="Allergy">
        <title>Genome assembly and annotation of Periplaneta americana reveal a comprehensive cockroach allergen profile.</title>
        <authorList>
            <person name="Wang L."/>
            <person name="Xiong Q."/>
            <person name="Saelim N."/>
            <person name="Wang L."/>
            <person name="Nong W."/>
            <person name="Wan A.T."/>
            <person name="Shi M."/>
            <person name="Liu X."/>
            <person name="Cao Q."/>
            <person name="Hui J.H.L."/>
            <person name="Sookrung N."/>
            <person name="Leung T.F."/>
            <person name="Tungtrongchitr A."/>
            <person name="Tsui S.K.W."/>
        </authorList>
    </citation>
    <scope>NUCLEOTIDE SEQUENCE [LARGE SCALE GENOMIC DNA]</scope>
    <source>
        <strain evidence="1">PWHHKU_190912</strain>
    </source>
</reference>
<protein>
    <submittedName>
        <fullName evidence="1">Uncharacterized protein</fullName>
    </submittedName>
</protein>
<comment type="caution">
    <text evidence="1">The sequence shown here is derived from an EMBL/GenBank/DDBJ whole genome shotgun (WGS) entry which is preliminary data.</text>
</comment>
<keyword evidence="2" id="KW-1185">Reference proteome</keyword>
<dbReference type="EMBL" id="JAJSOF020000042">
    <property type="protein sequence ID" value="KAJ4425535.1"/>
    <property type="molecule type" value="Genomic_DNA"/>
</dbReference>
<evidence type="ECO:0000313" key="1">
    <source>
        <dbReference type="EMBL" id="KAJ4425535.1"/>
    </source>
</evidence>
<accession>A0ABQ8RVE9</accession>
<feature type="non-terminal residue" evidence="1">
    <location>
        <position position="1"/>
    </location>
</feature>
<sequence>LPLLYDTEYFDPTLTRGHTVKQLTGLVMDYEVLSKFCSTCAWDENSDEFNLNSQLCSSENLQEEAEAEITEQCDIESKRFQNSQKEAETTKAIKNAKKIKEEGPTYEPCGF</sequence>
<dbReference type="Proteomes" id="UP001148838">
    <property type="component" value="Unassembled WGS sequence"/>
</dbReference>
<name>A0ABQ8RVE9_PERAM</name>
<evidence type="ECO:0000313" key="2">
    <source>
        <dbReference type="Proteomes" id="UP001148838"/>
    </source>
</evidence>
<proteinExistence type="predicted"/>